<dbReference type="InterPro" id="IPR011989">
    <property type="entry name" value="ARM-like"/>
</dbReference>
<evidence type="ECO:0000256" key="1">
    <source>
        <dbReference type="ARBA" id="ARBA00022737"/>
    </source>
</evidence>
<feature type="region of interest" description="Disordered" evidence="2">
    <location>
        <begin position="720"/>
        <end position="739"/>
    </location>
</feature>
<dbReference type="SUPFAM" id="SSF48371">
    <property type="entry name" value="ARM repeat"/>
    <property type="match status" value="1"/>
</dbReference>
<comment type="caution">
    <text evidence="3">The sequence shown here is derived from an EMBL/GenBank/DDBJ whole genome shotgun (WGS) entry which is preliminary data.</text>
</comment>
<organism evidence="3 4">
    <name type="scientific">Schizophyllum amplum</name>
    <dbReference type="NCBI Taxonomy" id="97359"/>
    <lineage>
        <taxon>Eukaryota</taxon>
        <taxon>Fungi</taxon>
        <taxon>Dikarya</taxon>
        <taxon>Basidiomycota</taxon>
        <taxon>Agaricomycotina</taxon>
        <taxon>Agaricomycetes</taxon>
        <taxon>Agaricomycetidae</taxon>
        <taxon>Agaricales</taxon>
        <taxon>Schizophyllaceae</taxon>
        <taxon>Schizophyllum</taxon>
    </lineage>
</organism>
<dbReference type="GO" id="GO:0003723">
    <property type="term" value="F:RNA binding"/>
    <property type="evidence" value="ECO:0007669"/>
    <property type="project" value="InterPro"/>
</dbReference>
<dbReference type="Gene3D" id="1.25.10.10">
    <property type="entry name" value="Leucine-rich Repeat Variant"/>
    <property type="match status" value="1"/>
</dbReference>
<gene>
    <name evidence="3" type="ORF">BD626DRAFT_575208</name>
</gene>
<dbReference type="STRING" id="97359.A0A550BW27"/>
<dbReference type="PANTHER" id="PTHR48125">
    <property type="entry name" value="LP07818P1"/>
    <property type="match status" value="1"/>
</dbReference>
<dbReference type="InterPro" id="IPR016024">
    <property type="entry name" value="ARM-type_fold"/>
</dbReference>
<feature type="compositionally biased region" description="Low complexity" evidence="2">
    <location>
        <begin position="24"/>
        <end position="37"/>
    </location>
</feature>
<evidence type="ECO:0000313" key="3">
    <source>
        <dbReference type="EMBL" id="TRM56759.1"/>
    </source>
</evidence>
<dbReference type="PANTHER" id="PTHR48125:SF10">
    <property type="entry name" value="OS12G0136300 PROTEIN"/>
    <property type="match status" value="1"/>
</dbReference>
<dbReference type="Proteomes" id="UP000320762">
    <property type="component" value="Unassembled WGS sequence"/>
</dbReference>
<evidence type="ECO:0000313" key="4">
    <source>
        <dbReference type="Proteomes" id="UP000320762"/>
    </source>
</evidence>
<feature type="region of interest" description="Disordered" evidence="2">
    <location>
        <begin position="319"/>
        <end position="354"/>
    </location>
</feature>
<evidence type="ECO:0008006" key="5">
    <source>
        <dbReference type="Google" id="ProtNLM"/>
    </source>
</evidence>
<dbReference type="InterPro" id="IPR001313">
    <property type="entry name" value="Pumilio_RNA-bd_rpt"/>
</dbReference>
<evidence type="ECO:0000256" key="2">
    <source>
        <dbReference type="SAM" id="MobiDB-lite"/>
    </source>
</evidence>
<keyword evidence="4" id="KW-1185">Reference proteome</keyword>
<feature type="compositionally biased region" description="Polar residues" evidence="2">
    <location>
        <begin position="1"/>
        <end position="23"/>
    </location>
</feature>
<reference evidence="3 4" key="1">
    <citation type="journal article" date="2019" name="New Phytol.">
        <title>Comparative genomics reveals unique wood-decay strategies and fruiting body development in the Schizophyllaceae.</title>
        <authorList>
            <person name="Almasi E."/>
            <person name="Sahu N."/>
            <person name="Krizsan K."/>
            <person name="Balint B."/>
            <person name="Kovacs G.M."/>
            <person name="Kiss B."/>
            <person name="Cseklye J."/>
            <person name="Drula E."/>
            <person name="Henrissat B."/>
            <person name="Nagy I."/>
            <person name="Chovatia M."/>
            <person name="Adam C."/>
            <person name="LaButti K."/>
            <person name="Lipzen A."/>
            <person name="Riley R."/>
            <person name="Grigoriev I.V."/>
            <person name="Nagy L.G."/>
        </authorList>
    </citation>
    <scope>NUCLEOTIDE SEQUENCE [LARGE SCALE GENOMIC DNA]</scope>
    <source>
        <strain evidence="3 4">NL-1724</strain>
    </source>
</reference>
<keyword evidence="1" id="KW-0677">Repeat</keyword>
<dbReference type="AlphaFoldDB" id="A0A550BW27"/>
<dbReference type="Pfam" id="PF00806">
    <property type="entry name" value="PUF"/>
    <property type="match status" value="1"/>
</dbReference>
<feature type="compositionally biased region" description="Basic and acidic residues" evidence="2">
    <location>
        <begin position="875"/>
        <end position="886"/>
    </location>
</feature>
<dbReference type="EMBL" id="VDMD01000059">
    <property type="protein sequence ID" value="TRM56759.1"/>
    <property type="molecule type" value="Genomic_DNA"/>
</dbReference>
<dbReference type="OrthoDB" id="668540at2759"/>
<accession>A0A550BW27</accession>
<feature type="region of interest" description="Disordered" evidence="2">
    <location>
        <begin position="381"/>
        <end position="467"/>
    </location>
</feature>
<sequence>MSSIRTSSSPSAHSTNTQQHTIPSSSSTLSQYSAAHSPNTQQHTLPILSSTLSQYSAARRPAVPLVPHASRAVQLADHALYNSPPIRRLDSSRIGAVDNSRIGPVYTSRHLEDRSRLHLETGPSRPVPVDTSRTGAIDNSRFGVVDHSRIGPVDTSRIRVIDTSRIESIDASRLGPVDTSMIGALDNSRIGALDGSRIAALDTSRLGLVDGSRIGLVDNSRTGPLDASRLGALDSSQTGPVDTSRFDARDNSRIGALDNSMIGAVDNSRMRAVDASRTGPVDTSRLGLVASFRWSCNRPLSRSTAASHLAAADAAAATGGQCSGREEDAKTAHEEDAKTAHEEDTKTGHDYGSGLLPAADDSSLLPFAGDAMLRIGDDAMLRSSLPSTSPRNRTSRSPRNRTSRSPRNSRPINFLTLLHPSSSPPPPPYHASSPPYHAVVSRIIKSSDQRASRARTSGRQQKLKVADAAERGKTVDAIYLATGPCSRSGKWTVQRCLEAAATADEKRKIRPDRRAGDELLRMPHIPECAGLEEDIREEDIRLLIVSELLHRDPAQTLHAFENLEDAAKDGIVDEILHQGLAVYSEVCKNQWGLYCVQHFLEHGSDKHRQMTLDHLISGLLEYATNEQGSKSVTKALKEGGKDTLDRVIKRMCEPAKTARRVMIVDLALSVTGSQLIAIREHPPDGRQGPAREVVRLHPRTYRYVPGLQDRLDLAFLPDMAASPPPPPAPPALPATSRRLPPPLATACTRACHRRFPPPSPSLAAVASASSPRAVPPALPVHPIDAARNDSRGRATRLAHFDHEYELHAADAHLRTGRSELARRLGGSIPGPTQCLRNVQSAHAAHGSPRVRRQGEGHSGGKAADVGGEGGCGWRGEGRADEGERGG</sequence>
<feature type="region of interest" description="Disordered" evidence="2">
    <location>
        <begin position="840"/>
        <end position="886"/>
    </location>
</feature>
<feature type="region of interest" description="Disordered" evidence="2">
    <location>
        <begin position="113"/>
        <end position="135"/>
    </location>
</feature>
<feature type="compositionally biased region" description="Basic residues" evidence="2">
    <location>
        <begin position="393"/>
        <end position="404"/>
    </location>
</feature>
<feature type="compositionally biased region" description="Basic and acidic residues" evidence="2">
    <location>
        <begin position="324"/>
        <end position="349"/>
    </location>
</feature>
<feature type="region of interest" description="Disordered" evidence="2">
    <location>
        <begin position="1"/>
        <end position="45"/>
    </location>
</feature>
<feature type="compositionally biased region" description="Low complexity" evidence="2">
    <location>
        <begin position="381"/>
        <end position="392"/>
    </location>
</feature>
<proteinExistence type="predicted"/>
<protein>
    <recommendedName>
        <fullName evidence="5">PUM-HD domain-containing protein</fullName>
    </recommendedName>
</protein>
<name>A0A550BW27_9AGAR</name>
<feature type="compositionally biased region" description="Pro residues" evidence="2">
    <location>
        <begin position="722"/>
        <end position="732"/>
    </location>
</feature>